<dbReference type="Pfam" id="PF11806">
    <property type="entry name" value="Enterochelin_N"/>
    <property type="match status" value="1"/>
</dbReference>
<keyword evidence="2" id="KW-0963">Cytoplasm</keyword>
<protein>
    <submittedName>
        <fullName evidence="6">Enterochelin esterase family protein</fullName>
    </submittedName>
</protein>
<evidence type="ECO:0000256" key="3">
    <source>
        <dbReference type="ARBA" id="ARBA00022801"/>
    </source>
</evidence>
<dbReference type="GO" id="GO:0005737">
    <property type="term" value="C:cytoplasm"/>
    <property type="evidence" value="ECO:0007669"/>
    <property type="project" value="UniProtKB-SubCell"/>
</dbReference>
<dbReference type="Gene3D" id="3.40.50.1820">
    <property type="entry name" value="alpha/beta hydrolase"/>
    <property type="match status" value="1"/>
</dbReference>
<organism evidence="6 7">
    <name type="scientific">Thermosporothrix hazakensis</name>
    <dbReference type="NCBI Taxonomy" id="644383"/>
    <lineage>
        <taxon>Bacteria</taxon>
        <taxon>Bacillati</taxon>
        <taxon>Chloroflexota</taxon>
        <taxon>Ktedonobacteria</taxon>
        <taxon>Ktedonobacterales</taxon>
        <taxon>Thermosporotrichaceae</taxon>
        <taxon>Thermosporothrix</taxon>
    </lineage>
</organism>
<keyword evidence="7" id="KW-1185">Reference proteome</keyword>
<dbReference type="InterPro" id="IPR014756">
    <property type="entry name" value="Ig_E-set"/>
</dbReference>
<dbReference type="InterPro" id="IPR029058">
    <property type="entry name" value="AB_hydrolase_fold"/>
</dbReference>
<comment type="similarity">
    <text evidence="4">Belongs to the Fes family.</text>
</comment>
<dbReference type="GO" id="GO:0005506">
    <property type="term" value="F:iron ion binding"/>
    <property type="evidence" value="ECO:0007669"/>
    <property type="project" value="InterPro"/>
</dbReference>
<dbReference type="InterPro" id="IPR050583">
    <property type="entry name" value="Mycobacterial_A85_antigen"/>
</dbReference>
<dbReference type="SUPFAM" id="SSF53474">
    <property type="entry name" value="alpha/beta-Hydrolases"/>
    <property type="match status" value="1"/>
</dbReference>
<evidence type="ECO:0000256" key="1">
    <source>
        <dbReference type="ARBA" id="ARBA00004496"/>
    </source>
</evidence>
<sequence length="423" mass="48576">MTKGAIVSPRLAALERELVAGRSEALGLFWQEITERGAPLIEPVEGDKKHYYVTFLWRDTGAQGPLHNVVVFARLAAWKDPQKNQMTRLLDTDLWYRTYRIQADLRCTYLLSPNDPLTPPMNNWVNFISRMTVDPLNPHVFVQRRDPDIPDERELQFSILELPEAPPQPWNEPREGVARGHITHHRLRSEILGNERSIWVYTPPGYTPEAEPYGLLLLFDGWAYLETVPTPTIIENMLSEGKIPPLVAVFVDSLKLPIRNRELPCYPPFVDFLTQELFPWLRQRYRVTEDPTRVIVGGSSYGGLAAAFVSLRAPEVFGNVLSMSGSFWWDKDPEDGIPQEWLTQQFLAHPRLPLRFYFEVGTKERSGFVDMIPCTRHLRDILHLKGYEVYYHEFNGGHEYIVRRGSLANGLLTLAGPWLSDAS</sequence>
<evidence type="ECO:0000256" key="4">
    <source>
        <dbReference type="ARBA" id="ARBA00024201"/>
    </source>
</evidence>
<dbReference type="EMBL" id="QKUF01000010">
    <property type="protein sequence ID" value="PZW28474.1"/>
    <property type="molecule type" value="Genomic_DNA"/>
</dbReference>
<dbReference type="InterPro" id="IPR000801">
    <property type="entry name" value="Esterase-like"/>
</dbReference>
<dbReference type="RefSeq" id="WP_111323610.1">
    <property type="nucleotide sequence ID" value="NZ_BIFX01000001.1"/>
</dbReference>
<comment type="subcellular location">
    <subcellularLocation>
        <location evidence="1">Cytoplasm</location>
    </subcellularLocation>
</comment>
<dbReference type="NCBIfam" id="NF007758">
    <property type="entry name" value="PRK10439.1"/>
    <property type="match status" value="1"/>
</dbReference>
<evidence type="ECO:0000259" key="5">
    <source>
        <dbReference type="Pfam" id="PF11806"/>
    </source>
</evidence>
<reference evidence="6 7" key="1">
    <citation type="submission" date="2018-06" db="EMBL/GenBank/DDBJ databases">
        <title>Genomic Encyclopedia of Archaeal and Bacterial Type Strains, Phase II (KMG-II): from individual species to whole genera.</title>
        <authorList>
            <person name="Goeker M."/>
        </authorList>
    </citation>
    <scope>NUCLEOTIDE SEQUENCE [LARGE SCALE GENOMIC DNA]</scope>
    <source>
        <strain evidence="6 7">ATCC BAA-1881</strain>
    </source>
</reference>
<keyword evidence="3" id="KW-0378">Hydrolase</keyword>
<dbReference type="Gene3D" id="2.60.40.10">
    <property type="entry name" value="Immunoglobulins"/>
    <property type="match status" value="1"/>
</dbReference>
<dbReference type="OrthoDB" id="9803578at2"/>
<dbReference type="InterPro" id="IPR013783">
    <property type="entry name" value="Ig-like_fold"/>
</dbReference>
<gene>
    <name evidence="6" type="ORF">EI42_03228</name>
</gene>
<proteinExistence type="inferred from homology"/>
<name>A0A326U691_THEHA</name>
<dbReference type="PANTHER" id="PTHR48098">
    <property type="entry name" value="ENTEROCHELIN ESTERASE-RELATED"/>
    <property type="match status" value="1"/>
</dbReference>
<evidence type="ECO:0000313" key="7">
    <source>
        <dbReference type="Proteomes" id="UP000248806"/>
    </source>
</evidence>
<comment type="caution">
    <text evidence="6">The sequence shown here is derived from an EMBL/GenBank/DDBJ whole genome shotgun (WGS) entry which is preliminary data.</text>
</comment>
<dbReference type="Proteomes" id="UP000248806">
    <property type="component" value="Unassembled WGS sequence"/>
</dbReference>
<dbReference type="AlphaFoldDB" id="A0A326U691"/>
<dbReference type="GO" id="GO:0008849">
    <property type="term" value="F:enterochelin esterase activity"/>
    <property type="evidence" value="ECO:0007669"/>
    <property type="project" value="InterPro"/>
</dbReference>
<evidence type="ECO:0000313" key="6">
    <source>
        <dbReference type="EMBL" id="PZW28474.1"/>
    </source>
</evidence>
<dbReference type="PANTHER" id="PTHR48098:SF3">
    <property type="entry name" value="IRON(III) ENTEROBACTIN ESTERASE"/>
    <property type="match status" value="1"/>
</dbReference>
<accession>A0A326U691</accession>
<dbReference type="SUPFAM" id="SSF81296">
    <property type="entry name" value="E set domains"/>
    <property type="match status" value="1"/>
</dbReference>
<feature type="domain" description="Enterochelin esterase N-terminal" evidence="5">
    <location>
        <begin position="53"/>
        <end position="170"/>
    </location>
</feature>
<dbReference type="GO" id="GO:0006826">
    <property type="term" value="P:iron ion transport"/>
    <property type="evidence" value="ECO:0007669"/>
    <property type="project" value="InterPro"/>
</dbReference>
<evidence type="ECO:0000256" key="2">
    <source>
        <dbReference type="ARBA" id="ARBA00022490"/>
    </source>
</evidence>
<dbReference type="InterPro" id="IPR021764">
    <property type="entry name" value="Enterochelin_esterase_N"/>
</dbReference>
<dbReference type="Pfam" id="PF00756">
    <property type="entry name" value="Esterase"/>
    <property type="match status" value="1"/>
</dbReference>